<feature type="compositionally biased region" description="Polar residues" evidence="1">
    <location>
        <begin position="346"/>
        <end position="363"/>
    </location>
</feature>
<keyword evidence="3" id="KW-1185">Reference proteome</keyword>
<dbReference type="EMBL" id="JAUJDW010000136">
    <property type="protein sequence ID" value="KAK0625698.1"/>
    <property type="molecule type" value="Genomic_DNA"/>
</dbReference>
<feature type="compositionally biased region" description="Basic and acidic residues" evidence="1">
    <location>
        <begin position="369"/>
        <end position="385"/>
    </location>
</feature>
<dbReference type="Proteomes" id="UP001175001">
    <property type="component" value="Unassembled WGS sequence"/>
</dbReference>
<feature type="compositionally biased region" description="Polar residues" evidence="1">
    <location>
        <begin position="313"/>
        <end position="323"/>
    </location>
</feature>
<name>A0AA39X1U7_9PEZI</name>
<feature type="region of interest" description="Disordered" evidence="1">
    <location>
        <begin position="313"/>
        <end position="385"/>
    </location>
</feature>
<organism evidence="2 3">
    <name type="scientific">Lasiodiplodia hormozganensis</name>
    <dbReference type="NCBI Taxonomy" id="869390"/>
    <lineage>
        <taxon>Eukaryota</taxon>
        <taxon>Fungi</taxon>
        <taxon>Dikarya</taxon>
        <taxon>Ascomycota</taxon>
        <taxon>Pezizomycotina</taxon>
        <taxon>Dothideomycetes</taxon>
        <taxon>Dothideomycetes incertae sedis</taxon>
        <taxon>Botryosphaeriales</taxon>
        <taxon>Botryosphaeriaceae</taxon>
        <taxon>Lasiodiplodia</taxon>
    </lineage>
</organism>
<comment type="caution">
    <text evidence="2">The sequence shown here is derived from an EMBL/GenBank/DDBJ whole genome shotgun (WGS) entry which is preliminary data.</text>
</comment>
<proteinExistence type="predicted"/>
<evidence type="ECO:0000313" key="2">
    <source>
        <dbReference type="EMBL" id="KAK0625698.1"/>
    </source>
</evidence>
<sequence length="418" mass="47111">MPSNEDADAKQRTTLLQSIGASWPGCPLQGWVPQDHRLSKQPVEKWPIALLRLIEELAKISPSQNMSNQTRRRMCMVIKELYPVSNTLEDAIRDAKDKFIGLWPTKKPSDIPVSQCYPSPDAIEDFGAFDQPDVDAQSVADKAVLQAYQNAINNRGAAFGDRSAGPTISTHLTVHRRRDWSNPARVSGELWQSPELPVKSGYGDITEKVKDITAIEAHFQMPLSQFWKIEKLRPEEAYFIPAAVLRGIVCITEKFPTVKHDELYKLMVQERAESRKLCRNANSKMWLNITQANIFKVLAKLQQLYDKTTSQTQTLDNGATSQGFDKRNRSLSPKLSSRKARKLPHTASTGHATGLNPSTSQDKGSAARQEAKEKIEKLRLEKREGAQRIKTLQEEASKITARQKEIDEEIEVLKRASK</sequence>
<evidence type="ECO:0000313" key="3">
    <source>
        <dbReference type="Proteomes" id="UP001175001"/>
    </source>
</evidence>
<accession>A0AA39X1U7</accession>
<dbReference type="AlphaFoldDB" id="A0AA39X1U7"/>
<gene>
    <name evidence="2" type="ORF">DIS24_g10981</name>
</gene>
<protein>
    <submittedName>
        <fullName evidence="2">Uncharacterized protein</fullName>
    </submittedName>
</protein>
<evidence type="ECO:0000256" key="1">
    <source>
        <dbReference type="SAM" id="MobiDB-lite"/>
    </source>
</evidence>
<reference evidence="2" key="1">
    <citation type="submission" date="2023-06" db="EMBL/GenBank/DDBJ databases">
        <title>Multi-omics analyses reveal the molecular pathogenesis toolkit of Lasiodiplodia hormozganensis, a cross-kingdom pathogen.</title>
        <authorList>
            <person name="Felix C."/>
            <person name="Meneses R."/>
            <person name="Goncalves M.F.M."/>
            <person name="Tilleman L."/>
            <person name="Duarte A.S."/>
            <person name="Jorrin-Novo J.V."/>
            <person name="Van De Peer Y."/>
            <person name="Deforce D."/>
            <person name="Van Nieuwerburgh F."/>
            <person name="Esteves A.C."/>
            <person name="Alves A."/>
        </authorList>
    </citation>
    <scope>NUCLEOTIDE SEQUENCE</scope>
    <source>
        <strain evidence="2">CBS 339.90</strain>
    </source>
</reference>